<name>A0A1G8EM39_9RHOO</name>
<dbReference type="OrthoDB" id="8881771at2"/>
<proteinExistence type="predicted"/>
<dbReference type="AlphaFoldDB" id="A0A1G8EM39"/>
<dbReference type="EMBL" id="FNCY01000008">
    <property type="protein sequence ID" value="SDH70937.1"/>
    <property type="molecule type" value="Genomic_DNA"/>
</dbReference>
<evidence type="ECO:0000313" key="3">
    <source>
        <dbReference type="Proteomes" id="UP000198607"/>
    </source>
</evidence>
<keyword evidence="3" id="KW-1185">Reference proteome</keyword>
<dbReference type="STRING" id="83767.SAMN05660652_02126"/>
<reference evidence="2 3" key="1">
    <citation type="submission" date="2016-10" db="EMBL/GenBank/DDBJ databases">
        <authorList>
            <person name="de Groot N.N."/>
        </authorList>
    </citation>
    <scope>NUCLEOTIDE SEQUENCE [LARGE SCALE GENOMIC DNA]</scope>
    <source>
        <strain evidence="2 3">DSM 5885</strain>
    </source>
</reference>
<accession>A0A1G8EM39</accession>
<sequence length="266" mass="30574">MQNNETRNVKRTPTAADYLGGESPRARGEKKRRKVLEWVYRWGYSSAEILREVAGQQAKGYAKGLSEKGWLVEKKTESRLPRCIYTLSQIGQQDAERRAEKLLRYPEADSSKVKQQQIHHYLLAQRATINALVADTIIGYETERMIDEEGDKAGEKRPDVIWLLPDGKKMGVEIELSPKWDHNFYLFVLGIVRALSPTSTGQPAKYQSFAIVTESSAIYSRYKRDMQPGADLQIFKKNDRQHWEKAGCDKVPNWLDDKVTFVLLDH</sequence>
<feature type="region of interest" description="Disordered" evidence="1">
    <location>
        <begin position="1"/>
        <end position="26"/>
    </location>
</feature>
<dbReference type="RefSeq" id="WP_091937407.1">
    <property type="nucleotide sequence ID" value="NZ_FNCY01000008.1"/>
</dbReference>
<evidence type="ECO:0000256" key="1">
    <source>
        <dbReference type="SAM" id="MobiDB-lite"/>
    </source>
</evidence>
<protein>
    <recommendedName>
        <fullName evidence="4">Replication-relaxation</fullName>
    </recommendedName>
</protein>
<evidence type="ECO:0008006" key="4">
    <source>
        <dbReference type="Google" id="ProtNLM"/>
    </source>
</evidence>
<gene>
    <name evidence="2" type="ORF">SAMN05660652_02126</name>
</gene>
<evidence type="ECO:0000313" key="2">
    <source>
        <dbReference type="EMBL" id="SDH70937.1"/>
    </source>
</evidence>
<organism evidence="2 3">
    <name type="scientific">Propionivibrio dicarboxylicus</name>
    <dbReference type="NCBI Taxonomy" id="83767"/>
    <lineage>
        <taxon>Bacteria</taxon>
        <taxon>Pseudomonadati</taxon>
        <taxon>Pseudomonadota</taxon>
        <taxon>Betaproteobacteria</taxon>
        <taxon>Rhodocyclales</taxon>
        <taxon>Rhodocyclaceae</taxon>
        <taxon>Propionivibrio</taxon>
    </lineage>
</organism>
<dbReference type="Proteomes" id="UP000198607">
    <property type="component" value="Unassembled WGS sequence"/>
</dbReference>